<dbReference type="InterPro" id="IPR004176">
    <property type="entry name" value="Clp_R_N"/>
</dbReference>
<evidence type="ECO:0000256" key="1">
    <source>
        <dbReference type="ARBA" id="ARBA00022737"/>
    </source>
</evidence>
<feature type="region of interest" description="Disordered" evidence="7">
    <location>
        <begin position="236"/>
        <end position="264"/>
    </location>
</feature>
<dbReference type="Gene3D" id="1.10.8.60">
    <property type="match status" value="1"/>
</dbReference>
<keyword evidence="3 6" id="KW-0067">ATP-binding</keyword>
<dbReference type="InterPro" id="IPR003959">
    <property type="entry name" value="ATPase_AAA_core"/>
</dbReference>
<evidence type="ECO:0000313" key="9">
    <source>
        <dbReference type="EMBL" id="CCO17762.1"/>
    </source>
</evidence>
<evidence type="ECO:0000313" key="10">
    <source>
        <dbReference type="Proteomes" id="UP000198341"/>
    </source>
</evidence>
<dbReference type="GO" id="GO:0034605">
    <property type="term" value="P:cellular response to heat"/>
    <property type="evidence" value="ECO:0007669"/>
    <property type="project" value="TreeGrafter"/>
</dbReference>
<dbReference type="SMART" id="SM01086">
    <property type="entry name" value="ClpB_D2-small"/>
    <property type="match status" value="1"/>
</dbReference>
<feature type="compositionally biased region" description="Low complexity" evidence="7">
    <location>
        <begin position="240"/>
        <end position="262"/>
    </location>
</feature>
<evidence type="ECO:0000256" key="6">
    <source>
        <dbReference type="RuleBase" id="RU004432"/>
    </source>
</evidence>
<dbReference type="InterPro" id="IPR041546">
    <property type="entry name" value="ClpA/ClpB_AAA_lid"/>
</dbReference>
<dbReference type="CDD" id="cd19499">
    <property type="entry name" value="RecA-like_ClpB_Hsp104-like"/>
    <property type="match status" value="1"/>
</dbReference>
<dbReference type="GO" id="GO:0005737">
    <property type="term" value="C:cytoplasm"/>
    <property type="evidence" value="ECO:0007669"/>
    <property type="project" value="TreeGrafter"/>
</dbReference>
<dbReference type="GO" id="GO:0005524">
    <property type="term" value="F:ATP binding"/>
    <property type="evidence" value="ECO:0007669"/>
    <property type="project" value="UniProtKB-KW"/>
</dbReference>
<keyword evidence="1 5" id="KW-0677">Repeat</keyword>
<evidence type="ECO:0000256" key="4">
    <source>
        <dbReference type="ARBA" id="ARBA00023186"/>
    </source>
</evidence>
<feature type="domain" description="Clp R" evidence="8">
    <location>
        <begin position="53"/>
        <end position="236"/>
    </location>
</feature>
<dbReference type="FunFam" id="3.40.50.300:FF:000025">
    <property type="entry name" value="ATP-dependent Clp protease subunit"/>
    <property type="match status" value="1"/>
</dbReference>
<sequence>MMLTQKKILPSSLSSKLSNNKSGGRGVGRVVVKRRTITKRNNDNNNNTISAVFERFTERAIKSVMLAQLEAKENPSLTEVTPACLVIGLMVEAKDDGEHGFLNTGVSVGRAREVLKDIAAASASASASLDDDDSDDDDAKKEKPSPKPAARSRPIAPGKKSSSGSNDVPFSKGSKVLFQQALELSETMNIGYIAPEHLCIVACNTFDDDEIVAFFEKLGIDRTVLRNAANAKLEADGELTGSTSSSMSGDNNSNNNNNNKTGLQAKRPYQSNTQQGKLVQDDPAQHAGAGAKESALAKFAFDLTEKARSGKVDPVIGREEEVTRCIQILARKSKNNPILLGEPGVGKTAIAEGLAQRIVACDVPSHLLGKRVCSLDIGLIMAGAKERGELESRVKEILQEVADDKDIILVVDEIHTMVGAGAVNGGGMDISNLMKPALARGELSCIGCTTLDEHRKYFEKDPALNRRFQPIIVEEPTEEEAVEILFGIRHKFEYHHNCKFTDEAIRESVRISSRYISDRFLPDKAIDLMDEAGSRAKMLSYEKRQKDVAEAKRLEKESGEEEVITAPNAELISLWQEHKSITLAKNQAAEAGLFEEAATLRKRELEVTERLEAMDVNAKGLSLTKSNENLIVTENEIAEVATAWTRIPVTKMTSDESVILQDIDKKLTKSVIGQDVAVQAVARSLRRARCGLANENRPIASMMFAGPTGVGKTELTKALAKEYFGDEESMIRLDMSEYMERHTVSKLIGAPPGYVGFDGGGQLTEAVRKRPFSVVLFDEIEKAHPDVFNVMLQMLEDGRLTDSKGRVTSFRNTIIIITSNVGSQVISKNGGGGLGFDLSAFEENPGEAAYNTMRDKVLDEMKNHFRPEFLNRLDEIVVYRQLDQEDVSKISALMLNETGSRLHERNIGLALTESVMAHLQKEGFDQAWGARPMRRAVQQIIDDNVAEAVLTGEIGEGETALVDFNAEEAKVFVSKFSSVNDDPRCVYKYEAPVVEKKPVDVISNRPTNKTPKLDTTNDVEFV</sequence>
<dbReference type="PRINTS" id="PR00300">
    <property type="entry name" value="CLPPROTEASEA"/>
</dbReference>
<dbReference type="InterPro" id="IPR050130">
    <property type="entry name" value="ClpA_ClpB"/>
</dbReference>
<dbReference type="Gene3D" id="3.40.50.300">
    <property type="entry name" value="P-loop containing nucleotide triphosphate hydrolases"/>
    <property type="match status" value="3"/>
</dbReference>
<dbReference type="SUPFAM" id="SSF52540">
    <property type="entry name" value="P-loop containing nucleoside triphosphate hydrolases"/>
    <property type="match status" value="2"/>
</dbReference>
<feature type="region of interest" description="Disordered" evidence="7">
    <location>
        <begin position="1"/>
        <end position="26"/>
    </location>
</feature>
<dbReference type="PANTHER" id="PTHR11638:SF185">
    <property type="entry name" value="ATP-DEPENDENT CLP PROTEASE ATP-BINDING SUBUNIT"/>
    <property type="match status" value="1"/>
</dbReference>
<evidence type="ECO:0000256" key="5">
    <source>
        <dbReference type="PROSITE-ProRule" id="PRU01251"/>
    </source>
</evidence>
<proteinExistence type="inferred from homology"/>
<dbReference type="InterPro" id="IPR018368">
    <property type="entry name" value="ClpA/B_CS1"/>
</dbReference>
<feature type="region of interest" description="Disordered" evidence="7">
    <location>
        <begin position="126"/>
        <end position="170"/>
    </location>
</feature>
<keyword evidence="2 6" id="KW-0547">Nucleotide-binding</keyword>
<dbReference type="CDD" id="cd00009">
    <property type="entry name" value="AAA"/>
    <property type="match status" value="1"/>
</dbReference>
<comment type="similarity">
    <text evidence="6">Belongs to the ClpA/ClpB family.</text>
</comment>
<evidence type="ECO:0000256" key="2">
    <source>
        <dbReference type="ARBA" id="ARBA00022741"/>
    </source>
</evidence>
<organism evidence="9 10">
    <name type="scientific">Bathycoccus prasinos</name>
    <dbReference type="NCBI Taxonomy" id="41875"/>
    <lineage>
        <taxon>Eukaryota</taxon>
        <taxon>Viridiplantae</taxon>
        <taxon>Chlorophyta</taxon>
        <taxon>Mamiellophyceae</taxon>
        <taxon>Mamiellales</taxon>
        <taxon>Bathycoccaceae</taxon>
        <taxon>Bathycoccus</taxon>
    </lineage>
</organism>
<dbReference type="PROSITE" id="PS00871">
    <property type="entry name" value="CLPAB_2"/>
    <property type="match status" value="1"/>
</dbReference>
<dbReference type="PANTHER" id="PTHR11638">
    <property type="entry name" value="ATP-DEPENDENT CLP PROTEASE"/>
    <property type="match status" value="1"/>
</dbReference>
<dbReference type="InterPro" id="IPR003593">
    <property type="entry name" value="AAA+_ATPase"/>
</dbReference>
<dbReference type="PROSITE" id="PS00870">
    <property type="entry name" value="CLPAB_1"/>
    <property type="match status" value="1"/>
</dbReference>
<gene>
    <name evidence="9" type="ORF">Bathy08g00290</name>
</gene>
<dbReference type="SMART" id="SM00382">
    <property type="entry name" value="AAA"/>
    <property type="match status" value="2"/>
</dbReference>
<dbReference type="Pfam" id="PF10431">
    <property type="entry name" value="ClpB_D2-small"/>
    <property type="match status" value="1"/>
</dbReference>
<dbReference type="Pfam" id="PF00004">
    <property type="entry name" value="AAA"/>
    <property type="match status" value="1"/>
</dbReference>
<feature type="compositionally biased region" description="Low complexity" evidence="7">
    <location>
        <begin position="11"/>
        <end position="22"/>
    </location>
</feature>
<keyword evidence="4 6" id="KW-0143">Chaperone</keyword>
<dbReference type="InterPro" id="IPR036628">
    <property type="entry name" value="Clp_N_dom_sf"/>
</dbReference>
<dbReference type="PROSITE" id="PS51903">
    <property type="entry name" value="CLP_R"/>
    <property type="match status" value="1"/>
</dbReference>
<evidence type="ECO:0000259" key="8">
    <source>
        <dbReference type="PROSITE" id="PS51903"/>
    </source>
</evidence>
<dbReference type="Proteomes" id="UP000198341">
    <property type="component" value="Chromosome 8"/>
</dbReference>
<accession>K8EHX9</accession>
<dbReference type="InterPro" id="IPR027417">
    <property type="entry name" value="P-loop_NTPase"/>
</dbReference>
<dbReference type="InterPro" id="IPR028299">
    <property type="entry name" value="ClpA/B_CS2"/>
</dbReference>
<dbReference type="KEGG" id="bpg:Bathy08g00290"/>
<dbReference type="Gene3D" id="1.10.1780.10">
    <property type="entry name" value="Clp, N-terminal domain"/>
    <property type="match status" value="1"/>
</dbReference>
<keyword evidence="10" id="KW-1185">Reference proteome</keyword>
<dbReference type="eggNOG" id="KOG1051">
    <property type="taxonomic scope" value="Eukaryota"/>
</dbReference>
<dbReference type="Pfam" id="PF17871">
    <property type="entry name" value="AAA_lid_9"/>
    <property type="match status" value="1"/>
</dbReference>
<dbReference type="GO" id="GO:0016887">
    <property type="term" value="F:ATP hydrolysis activity"/>
    <property type="evidence" value="ECO:0007669"/>
    <property type="project" value="InterPro"/>
</dbReference>
<dbReference type="AlphaFoldDB" id="K8EHX9"/>
<dbReference type="RefSeq" id="XP_007511641.1">
    <property type="nucleotide sequence ID" value="XM_007511579.1"/>
</dbReference>
<protein>
    <submittedName>
        <fullName evidence="9">ClpC</fullName>
    </submittedName>
</protein>
<dbReference type="OrthoDB" id="47330at2759"/>
<name>K8EHX9_9CHLO</name>
<dbReference type="STRING" id="41875.K8EHX9"/>
<dbReference type="FunFam" id="3.40.50.300:FF:000010">
    <property type="entry name" value="Chaperone clpB 1, putative"/>
    <property type="match status" value="1"/>
</dbReference>
<dbReference type="InterPro" id="IPR019489">
    <property type="entry name" value="Clp_ATPase_C"/>
</dbReference>
<dbReference type="EMBL" id="FO082271">
    <property type="protein sequence ID" value="CCO17762.1"/>
    <property type="molecule type" value="Genomic_DNA"/>
</dbReference>
<dbReference type="Pfam" id="PF07724">
    <property type="entry name" value="AAA_2"/>
    <property type="match status" value="1"/>
</dbReference>
<reference evidence="9 10" key="1">
    <citation type="submission" date="2011-10" db="EMBL/GenBank/DDBJ databases">
        <authorList>
            <person name="Genoscope - CEA"/>
        </authorList>
    </citation>
    <scope>NUCLEOTIDE SEQUENCE [LARGE SCALE GENOMIC DNA]</scope>
    <source>
        <strain evidence="9 10">RCC 1105</strain>
    </source>
</reference>
<dbReference type="GeneID" id="19014008"/>
<evidence type="ECO:0000256" key="7">
    <source>
        <dbReference type="SAM" id="MobiDB-lite"/>
    </source>
</evidence>
<dbReference type="InterPro" id="IPR001270">
    <property type="entry name" value="ClpA/B"/>
</dbReference>
<evidence type="ECO:0000256" key="3">
    <source>
        <dbReference type="ARBA" id="ARBA00022840"/>
    </source>
</evidence>